<evidence type="ECO:0000256" key="1">
    <source>
        <dbReference type="ARBA" id="ARBA00004604"/>
    </source>
</evidence>
<reference evidence="11" key="1">
    <citation type="submission" date="2016-11" db="EMBL/GenBank/DDBJ databases">
        <authorList>
            <person name="Guldener U."/>
        </authorList>
    </citation>
    <scope>NUCLEOTIDE SEQUENCE [LARGE SCALE GENOMIC DNA]</scope>
</reference>
<dbReference type="GO" id="GO:0030691">
    <property type="term" value="C:Noc2p-Noc3p complex"/>
    <property type="evidence" value="ECO:0007669"/>
    <property type="project" value="EnsemblFungi"/>
</dbReference>
<evidence type="ECO:0000259" key="9">
    <source>
        <dbReference type="Pfam" id="PF07540"/>
    </source>
</evidence>
<dbReference type="PANTHER" id="PTHR14428">
    <property type="entry name" value="NUCLEOLAR COMPLEX PROTEIN 3"/>
    <property type="match status" value="1"/>
</dbReference>
<evidence type="ECO:0000256" key="6">
    <source>
        <dbReference type="SAM" id="Coils"/>
    </source>
</evidence>
<keyword evidence="5" id="KW-0690">Ribosome biogenesis</keyword>
<evidence type="ECO:0000256" key="5">
    <source>
        <dbReference type="PIRNR" id="PIRNR028977"/>
    </source>
</evidence>
<evidence type="ECO:0000313" key="10">
    <source>
        <dbReference type="EMBL" id="SGZ38204.1"/>
    </source>
</evidence>
<sequence>MSISNKHKKLSKKEQQIQQRTAKLNEQSEGSLFNLNTFNDQTLDNIIDQDISIVDGHVREENALARRKRKRKADEEDEVEFGPRKLNYDHENDANETIGLPIKVNGKVVAQKKSAKPLKNVKMTQEEEKEDESESEQEESSHLAKQEQIVEPAEVLDTAESIINLKEEIAMLVNSVMEMPEDSLAQLTRLVRMTKSKNINTCKFSSLALIPLFKSIIPGYKIRALTAKERLEKQTKEVKKLRAFEDNLVANYMAFIDTVEYMNKPAKQGQEANPILYNIGGLLVCELIKNFKHFNGNLALFKLAVRRLVSVSNHHKAQSDLYYFKILKEMETIVYEDYEGQYTLFILRNLNKMLKLRNYRCYEYSLLVLLKMDILEDYVPPENKEDDTVKIKKKDRVHLSKKQRKIRKELKEIEKDMAQAEQAVSQEEREKNQSEILKLTLQLYLTILKNKESVNNLVGVVLEGLAKFGHMANFDLLGDFLDILKEIIIDINDDDQYTDNETSGTTLNARLILLCIVTAFTLVTNHLGLKFQMDLSFFINELYKILPILSVDPNLETSTPTPFSNTPYATNINDKITTEFLSSYKVKINTSTTSELLLKALDFVFFKTKNATIQRAKIFNKQLHSFMLHTPEKTSLAVAKFLEFLSNRYDECHGMYDTKETIANYSVINGEKYSKFIMNIADNNKFDEDGFQKLVGEGMEIDSCNIDDVVNWDIALLEHSCYQSVSKATKSLVNGNHRHRK</sequence>
<dbReference type="GO" id="GO:0042273">
    <property type="term" value="P:ribosomal large subunit biogenesis"/>
    <property type="evidence" value="ECO:0007669"/>
    <property type="project" value="EnsemblFungi"/>
</dbReference>
<feature type="region of interest" description="Disordered" evidence="7">
    <location>
        <begin position="114"/>
        <end position="150"/>
    </location>
</feature>
<dbReference type="OrthoDB" id="10263597at2759"/>
<feature type="domain" description="CCAAT-binding factor" evidence="8">
    <location>
        <begin position="513"/>
        <end position="728"/>
    </location>
</feature>
<dbReference type="InterPro" id="IPR005612">
    <property type="entry name" value="CCAAT-binding_factor"/>
</dbReference>
<keyword evidence="4" id="KW-0539">Nucleus</keyword>
<dbReference type="EMBL" id="FQNF01000005">
    <property type="protein sequence ID" value="SGZ38204.1"/>
    <property type="molecule type" value="Genomic_DNA"/>
</dbReference>
<dbReference type="GO" id="GO:0005656">
    <property type="term" value="C:nuclear pre-replicative complex"/>
    <property type="evidence" value="ECO:0007669"/>
    <property type="project" value="EnsemblFungi"/>
</dbReference>
<dbReference type="GO" id="GO:0006364">
    <property type="term" value="P:rRNA processing"/>
    <property type="evidence" value="ECO:0007669"/>
    <property type="project" value="EnsemblFungi"/>
</dbReference>
<dbReference type="Pfam" id="PF03914">
    <property type="entry name" value="CBF"/>
    <property type="match status" value="1"/>
</dbReference>
<dbReference type="GO" id="GO:0006270">
    <property type="term" value="P:DNA replication initiation"/>
    <property type="evidence" value="ECO:0007669"/>
    <property type="project" value="EnsemblFungi"/>
</dbReference>
<feature type="compositionally biased region" description="Basic residues" evidence="7">
    <location>
        <begin position="1"/>
        <end position="11"/>
    </location>
</feature>
<comment type="function">
    <text evidence="5">Required for synthesis of 60S ribosomal subunits and the transport of pre-ribosomes from the nucleoplasm to the cytoplasm.</text>
</comment>
<accession>A0A1L0AXC2</accession>
<evidence type="ECO:0000256" key="4">
    <source>
        <dbReference type="ARBA" id="ARBA00023242"/>
    </source>
</evidence>
<evidence type="ECO:0000256" key="7">
    <source>
        <dbReference type="SAM" id="MobiDB-lite"/>
    </source>
</evidence>
<feature type="coiled-coil region" evidence="6">
    <location>
        <begin position="396"/>
        <end position="437"/>
    </location>
</feature>
<name>A0A1L0AXC2_9ASCO</name>
<dbReference type="Pfam" id="PF07540">
    <property type="entry name" value="NOC3p"/>
    <property type="match status" value="1"/>
</dbReference>
<feature type="compositionally biased region" description="Polar residues" evidence="7">
    <location>
        <begin position="16"/>
        <end position="28"/>
    </location>
</feature>
<dbReference type="GO" id="GO:0005730">
    <property type="term" value="C:nucleolus"/>
    <property type="evidence" value="ECO:0007669"/>
    <property type="project" value="UniProtKB-SubCell"/>
</dbReference>
<organism evidence="10 11">
    <name type="scientific">Hanseniaspora guilliermondii</name>
    <dbReference type="NCBI Taxonomy" id="56406"/>
    <lineage>
        <taxon>Eukaryota</taxon>
        <taxon>Fungi</taxon>
        <taxon>Dikarya</taxon>
        <taxon>Ascomycota</taxon>
        <taxon>Saccharomycotina</taxon>
        <taxon>Saccharomycetes</taxon>
        <taxon>Saccharomycodales</taxon>
        <taxon>Saccharomycodaceae</taxon>
        <taxon>Hanseniaspora</taxon>
    </lineage>
</organism>
<feature type="domain" description="Nucleolar complex-associated protein 3 N-terminal" evidence="9">
    <location>
        <begin position="165"/>
        <end position="255"/>
    </location>
</feature>
<evidence type="ECO:0000313" key="11">
    <source>
        <dbReference type="Proteomes" id="UP000183365"/>
    </source>
</evidence>
<keyword evidence="3 6" id="KW-0175">Coiled coil</keyword>
<comment type="subcellular location">
    <subcellularLocation>
        <location evidence="1 5">Nucleus</location>
        <location evidence="1 5">Nucleolus</location>
    </subcellularLocation>
</comment>
<evidence type="ECO:0000259" key="8">
    <source>
        <dbReference type="Pfam" id="PF03914"/>
    </source>
</evidence>
<dbReference type="GO" id="GO:0003682">
    <property type="term" value="F:chromatin binding"/>
    <property type="evidence" value="ECO:0007669"/>
    <property type="project" value="EnsemblFungi"/>
</dbReference>
<evidence type="ECO:0000256" key="2">
    <source>
        <dbReference type="ARBA" id="ARBA00007797"/>
    </source>
</evidence>
<dbReference type="Proteomes" id="UP000183365">
    <property type="component" value="Unassembled WGS sequence"/>
</dbReference>
<dbReference type="AlphaFoldDB" id="A0A1L0AXC2"/>
<dbReference type="VEuPathDB" id="FungiDB:HGUI_00404"/>
<evidence type="ECO:0000256" key="3">
    <source>
        <dbReference type="ARBA" id="ARBA00023054"/>
    </source>
</evidence>
<dbReference type="InterPro" id="IPR016903">
    <property type="entry name" value="Nucleolar_cplx-assoc_3"/>
</dbReference>
<dbReference type="GO" id="GO:0006267">
    <property type="term" value="P:pre-replicative complex assembly involved in nuclear cell cycle DNA replication"/>
    <property type="evidence" value="ECO:0007669"/>
    <property type="project" value="EnsemblFungi"/>
</dbReference>
<proteinExistence type="inferred from homology"/>
<dbReference type="PIRSF" id="PIRSF028977">
    <property type="entry name" value="Nucleolar_complex_p3"/>
    <property type="match status" value="1"/>
</dbReference>
<dbReference type="PANTHER" id="PTHR14428:SF5">
    <property type="entry name" value="NUCLEOLAR COMPLEX PROTEIN 3 HOMOLOG"/>
    <property type="match status" value="1"/>
</dbReference>
<comment type="similarity">
    <text evidence="2 5">Belongs to the CBF/MAK21 family.</text>
</comment>
<feature type="compositionally biased region" description="Acidic residues" evidence="7">
    <location>
        <begin position="127"/>
        <end position="138"/>
    </location>
</feature>
<protein>
    <recommendedName>
        <fullName evidence="5">Nucleolar complex-associated protein 3</fullName>
    </recommendedName>
</protein>
<gene>
    <name evidence="10" type="ORF">HGUI_00404</name>
</gene>
<feature type="region of interest" description="Disordered" evidence="7">
    <location>
        <begin position="1"/>
        <end position="28"/>
    </location>
</feature>
<keyword evidence="11" id="KW-1185">Reference proteome</keyword>
<dbReference type="InterPro" id="IPR011501">
    <property type="entry name" value="Noc3_N"/>
</dbReference>